<dbReference type="AlphaFoldDB" id="A0A8T3CRR8"/>
<dbReference type="InterPro" id="IPR036179">
    <property type="entry name" value="Ig-like_dom_sf"/>
</dbReference>
<gene>
    <name evidence="2" type="ORF">AGOR_G00194980</name>
</gene>
<dbReference type="InterPro" id="IPR013783">
    <property type="entry name" value="Ig-like_fold"/>
</dbReference>
<dbReference type="SUPFAM" id="SSF48726">
    <property type="entry name" value="Immunoglobulin"/>
    <property type="match status" value="1"/>
</dbReference>
<evidence type="ECO:0000256" key="1">
    <source>
        <dbReference type="SAM" id="SignalP"/>
    </source>
</evidence>
<proteinExistence type="predicted"/>
<evidence type="ECO:0008006" key="4">
    <source>
        <dbReference type="Google" id="ProtNLM"/>
    </source>
</evidence>
<dbReference type="OrthoDB" id="8937047at2759"/>
<dbReference type="Gene3D" id="2.60.40.10">
    <property type="entry name" value="Immunoglobulins"/>
    <property type="match status" value="1"/>
</dbReference>
<comment type="caution">
    <text evidence="2">The sequence shown here is derived from an EMBL/GenBank/DDBJ whole genome shotgun (WGS) entry which is preliminary data.</text>
</comment>
<feature type="chain" id="PRO_5035776605" description="Immunoglobulin subtype domain-containing protein" evidence="1">
    <location>
        <begin position="18"/>
        <end position="122"/>
    </location>
</feature>
<evidence type="ECO:0000313" key="2">
    <source>
        <dbReference type="EMBL" id="KAI1887873.1"/>
    </source>
</evidence>
<sequence length="122" mass="13207">MKIVICVTLLCVAGVSSVQELSGLVNGSVEIPTAVKNGGTLSYNKNIIVDITNGKVSVVGAEFAGRIKWNSRTGVLSISDLQMEDAGDYEVQADNQRSEYQLTVYKRQTQSLWGKNVQVALQ</sequence>
<organism evidence="2 3">
    <name type="scientific">Albula goreensis</name>
    <dbReference type="NCBI Taxonomy" id="1534307"/>
    <lineage>
        <taxon>Eukaryota</taxon>
        <taxon>Metazoa</taxon>
        <taxon>Chordata</taxon>
        <taxon>Craniata</taxon>
        <taxon>Vertebrata</taxon>
        <taxon>Euteleostomi</taxon>
        <taxon>Actinopterygii</taxon>
        <taxon>Neopterygii</taxon>
        <taxon>Teleostei</taxon>
        <taxon>Albuliformes</taxon>
        <taxon>Albulidae</taxon>
        <taxon>Albula</taxon>
    </lineage>
</organism>
<feature type="signal peptide" evidence="1">
    <location>
        <begin position="1"/>
        <end position="17"/>
    </location>
</feature>
<name>A0A8T3CRR8_9TELE</name>
<evidence type="ECO:0000313" key="3">
    <source>
        <dbReference type="Proteomes" id="UP000829720"/>
    </source>
</evidence>
<reference evidence="2" key="1">
    <citation type="submission" date="2021-01" db="EMBL/GenBank/DDBJ databases">
        <authorList>
            <person name="Zahm M."/>
            <person name="Roques C."/>
            <person name="Cabau C."/>
            <person name="Klopp C."/>
            <person name="Donnadieu C."/>
            <person name="Jouanno E."/>
            <person name="Lampietro C."/>
            <person name="Louis A."/>
            <person name="Herpin A."/>
            <person name="Echchiki A."/>
            <person name="Berthelot C."/>
            <person name="Parey E."/>
            <person name="Roest-Crollius H."/>
            <person name="Braasch I."/>
            <person name="Postlethwait J."/>
            <person name="Bobe J."/>
            <person name="Montfort J."/>
            <person name="Bouchez O."/>
            <person name="Begum T."/>
            <person name="Mejri S."/>
            <person name="Adams A."/>
            <person name="Chen W.-J."/>
            <person name="Guiguen Y."/>
        </authorList>
    </citation>
    <scope>NUCLEOTIDE SEQUENCE</scope>
    <source>
        <tissue evidence="2">Blood</tissue>
    </source>
</reference>
<accession>A0A8T3CRR8</accession>
<protein>
    <recommendedName>
        <fullName evidence="4">Immunoglobulin subtype domain-containing protein</fullName>
    </recommendedName>
</protein>
<keyword evidence="3" id="KW-1185">Reference proteome</keyword>
<dbReference type="Proteomes" id="UP000829720">
    <property type="component" value="Unassembled WGS sequence"/>
</dbReference>
<dbReference type="EMBL" id="JAERUA010000018">
    <property type="protein sequence ID" value="KAI1887873.1"/>
    <property type="molecule type" value="Genomic_DNA"/>
</dbReference>
<keyword evidence="1" id="KW-0732">Signal</keyword>